<reference evidence="3" key="1">
    <citation type="submission" date="2021-01" db="EMBL/GenBank/DDBJ databases">
        <authorList>
            <person name="Corre E."/>
            <person name="Pelletier E."/>
            <person name="Niang G."/>
            <person name="Scheremetjew M."/>
            <person name="Finn R."/>
            <person name="Kale V."/>
            <person name="Holt S."/>
            <person name="Cochrane G."/>
            <person name="Meng A."/>
            <person name="Brown T."/>
            <person name="Cohen L."/>
        </authorList>
    </citation>
    <scope>NUCLEOTIDE SEQUENCE</scope>
    <source>
        <strain evidence="3">CCMP 2712</strain>
    </source>
</reference>
<feature type="region of interest" description="Disordered" evidence="1">
    <location>
        <begin position="55"/>
        <end position="538"/>
    </location>
</feature>
<evidence type="ECO:0000259" key="2">
    <source>
        <dbReference type="PROSITE" id="PS50934"/>
    </source>
</evidence>
<feature type="compositionally biased region" description="Basic and acidic residues" evidence="1">
    <location>
        <begin position="201"/>
        <end position="211"/>
    </location>
</feature>
<dbReference type="Gene3D" id="6.10.160.20">
    <property type="match status" value="1"/>
</dbReference>
<feature type="compositionally biased region" description="Acidic residues" evidence="1">
    <location>
        <begin position="337"/>
        <end position="362"/>
    </location>
</feature>
<feature type="region of interest" description="Disordered" evidence="1">
    <location>
        <begin position="762"/>
        <end position="799"/>
    </location>
</feature>
<feature type="compositionally biased region" description="Polar residues" evidence="1">
    <location>
        <begin position="717"/>
        <end position="728"/>
    </location>
</feature>
<feature type="compositionally biased region" description="Basic and acidic residues" evidence="1">
    <location>
        <begin position="272"/>
        <end position="290"/>
    </location>
</feature>
<accession>A0A7S4N466</accession>
<feature type="compositionally biased region" description="Acidic residues" evidence="1">
    <location>
        <begin position="291"/>
        <end position="307"/>
    </location>
</feature>
<feature type="compositionally biased region" description="Low complexity" evidence="1">
    <location>
        <begin position="1006"/>
        <end position="1016"/>
    </location>
</feature>
<feature type="region of interest" description="Disordered" evidence="1">
    <location>
        <begin position="707"/>
        <end position="730"/>
    </location>
</feature>
<feature type="compositionally biased region" description="Polar residues" evidence="1">
    <location>
        <begin position="174"/>
        <end position="185"/>
    </location>
</feature>
<sequence>MMVDSNHTVCDKMDVDAPPSFLANEIDHADEPEALVIEPCGDIMEYVVGDAKDDASTATGKRAKEANIIEHTNGEEHMDVNGAVPAGDEKTSSDEDDKSSPCGKQRSESQEKAERQTEAAVDAKDAPSESHSSDAANASVEDDGPQELHESADVDQDSSKQVEGQARAKRSATDPPSQGNPSSGADDQEQDTGKAAQGEQGSHDSTERQVTQEDVEEQTQNDGKEGMLNKKESAGLTNDKDSSSHYAGDSKKNSSNSASAVTEHPVQDSEQVEQRKSESPNEEESPRAEEDTISEEKDDDANPDDASETASKTVQKSSSQCKNDRDNAASNQGGSPNDDEADDAAEEEEKMDDNLSQEDPMDTEGSLATNSPMLKRETSSLKDEEEERSDTEALQSQEELGEAGNDSGKRERSSSRRNTRPQNRRDTKSSEKNRKKSRKEASTPSAENDQTQLETSAEQSNQDDDNKASQSTVGDDEENLVKTARDQEDDDSKIGIEANGSTSMSKSTCRRKRPRALEKPDEMGDPIPSPKFPSWDPTRPLPTWALDLENTEITEEEKQAVPEFFCGRPIKTPERYLDIRKHLQRLWLSQKPRYLKKSSCLGIKGDVNAIGRVHAYLETIGVINVGHISAQMEKEASAANRKDSSRRDRPKQSSKNRNARKDKDRSDDQARDRNNEAEVNPDSFQRLLNNACCREEHSFDSLLEKERRKKKNRTEAWLTSSSSVDQNGGYQGGSGVCVLMLSPGEVNQRFRVMEALHQQQMETKKKVQRNTQCRPGVKPNHSSERVEEVEGDTVEEVSSRQPHEILASLDHTTLKKYRRQFRLDMPLQAPREELAEVVATHFSSNRVPAEHMTIMKFLEVVKKRKGGGAAIINTLENKRAMQRALQQEEDRPETSTEEESEVYTIEMDGQRIEFNLGAKVTVLYDDGEWYPGEICSYTETTGKFRFKLTEGSNTRFAEWLPNDDIKIMDYKVIKSASDANPNAIVPGGPPVKSRAEKEVEKEEAAKAAALASSGMQSPGGPGGLGQAAGASNGSNAGGSAVWQ</sequence>
<feature type="compositionally biased region" description="Polar residues" evidence="1">
    <location>
        <begin position="443"/>
        <end position="460"/>
    </location>
</feature>
<dbReference type="SUPFAM" id="SSF46689">
    <property type="entry name" value="Homeodomain-like"/>
    <property type="match status" value="1"/>
</dbReference>
<gene>
    <name evidence="3" type="ORF">GTHE00462_LOCUS5990</name>
</gene>
<dbReference type="InterPro" id="IPR038291">
    <property type="entry name" value="SAP30_C_sf"/>
</dbReference>
<feature type="compositionally biased region" description="Basic and acidic residues" evidence="1">
    <location>
        <begin position="146"/>
        <end position="160"/>
    </location>
</feature>
<name>A0A7S4N466_GUITH</name>
<dbReference type="InterPro" id="IPR009057">
    <property type="entry name" value="Homeodomain-like_sf"/>
</dbReference>
<dbReference type="Gene3D" id="1.10.10.10">
    <property type="entry name" value="Winged helix-like DNA-binding domain superfamily/Winged helix DNA-binding domain"/>
    <property type="match status" value="1"/>
</dbReference>
<proteinExistence type="predicted"/>
<feature type="compositionally biased region" description="Polar residues" evidence="1">
    <location>
        <begin position="308"/>
        <end position="321"/>
    </location>
</feature>
<evidence type="ECO:0000256" key="1">
    <source>
        <dbReference type="SAM" id="MobiDB-lite"/>
    </source>
</evidence>
<feature type="compositionally biased region" description="Low complexity" evidence="1">
    <location>
        <begin position="1027"/>
        <end position="1043"/>
    </location>
</feature>
<dbReference type="InterPro" id="IPR025718">
    <property type="entry name" value="SAP30_Sin3-bd"/>
</dbReference>
<dbReference type="InterPro" id="IPR007526">
    <property type="entry name" value="SWIRM"/>
</dbReference>
<dbReference type="Pfam" id="PF13867">
    <property type="entry name" value="SAP30_Sin3_bdg"/>
    <property type="match status" value="1"/>
</dbReference>
<dbReference type="EMBL" id="HBKN01007525">
    <property type="protein sequence ID" value="CAE2264874.1"/>
    <property type="molecule type" value="Transcribed_RNA"/>
</dbReference>
<feature type="compositionally biased region" description="Basic and acidic residues" evidence="1">
    <location>
        <begin position="222"/>
        <end position="252"/>
    </location>
</feature>
<feature type="compositionally biased region" description="Basic and acidic residues" evidence="1">
    <location>
        <begin position="659"/>
        <end position="676"/>
    </location>
</feature>
<feature type="compositionally biased region" description="Basic and acidic residues" evidence="1">
    <location>
        <begin position="423"/>
        <end position="432"/>
    </location>
</feature>
<feature type="compositionally biased region" description="Basic and acidic residues" evidence="1">
    <location>
        <begin position="62"/>
        <end position="79"/>
    </location>
</feature>
<feature type="compositionally biased region" description="Gly residues" evidence="1">
    <location>
        <begin position="1017"/>
        <end position="1026"/>
    </location>
</feature>
<dbReference type="AlphaFoldDB" id="A0A7S4N466"/>
<feature type="region of interest" description="Disordered" evidence="1">
    <location>
        <begin position="1003"/>
        <end position="1043"/>
    </location>
</feature>
<feature type="domain" description="SWIRM" evidence="2">
    <location>
        <begin position="539"/>
        <end position="634"/>
    </location>
</feature>
<dbReference type="Pfam" id="PF04433">
    <property type="entry name" value="SWIRM"/>
    <property type="match status" value="1"/>
</dbReference>
<feature type="compositionally biased region" description="Basic and acidic residues" evidence="1">
    <location>
        <begin position="634"/>
        <end position="651"/>
    </location>
</feature>
<evidence type="ECO:0000313" key="3">
    <source>
        <dbReference type="EMBL" id="CAE2264874.1"/>
    </source>
</evidence>
<protein>
    <recommendedName>
        <fullName evidence="2">SWIRM domain-containing protein</fullName>
    </recommendedName>
</protein>
<organism evidence="3">
    <name type="scientific">Guillardia theta</name>
    <name type="common">Cryptophyte</name>
    <name type="synonym">Cryptomonas phi</name>
    <dbReference type="NCBI Taxonomy" id="55529"/>
    <lineage>
        <taxon>Eukaryota</taxon>
        <taxon>Cryptophyceae</taxon>
        <taxon>Pyrenomonadales</taxon>
        <taxon>Geminigeraceae</taxon>
        <taxon>Guillardia</taxon>
    </lineage>
</organism>
<dbReference type="PROSITE" id="PS50934">
    <property type="entry name" value="SWIRM"/>
    <property type="match status" value="1"/>
</dbReference>
<dbReference type="InterPro" id="IPR036388">
    <property type="entry name" value="WH-like_DNA-bd_sf"/>
</dbReference>
<feature type="compositionally biased region" description="Basic and acidic residues" evidence="1">
    <location>
        <begin position="105"/>
        <end position="132"/>
    </location>
</feature>
<feature type="region of interest" description="Disordered" evidence="1">
    <location>
        <begin position="634"/>
        <end position="681"/>
    </location>
</feature>